<reference evidence="1 2" key="1">
    <citation type="submission" date="2023-07" db="EMBL/GenBank/DDBJ databases">
        <authorList>
            <person name="Girao M."/>
            <person name="Carvalho M.F."/>
        </authorList>
    </citation>
    <scope>NUCLEOTIDE SEQUENCE [LARGE SCALE GENOMIC DNA]</scope>
    <source>
        <strain evidence="1 2">YIM65754</strain>
    </source>
</reference>
<dbReference type="EMBL" id="JAUTXY010000005">
    <property type="protein sequence ID" value="MEE2058653.1"/>
    <property type="molecule type" value="Genomic_DNA"/>
</dbReference>
<evidence type="ECO:0000313" key="1">
    <source>
        <dbReference type="EMBL" id="MEE2058653.1"/>
    </source>
</evidence>
<evidence type="ECO:0000313" key="2">
    <source>
        <dbReference type="Proteomes" id="UP001336020"/>
    </source>
</evidence>
<evidence type="ECO:0008006" key="3">
    <source>
        <dbReference type="Google" id="ProtNLM"/>
    </source>
</evidence>
<dbReference type="Proteomes" id="UP001336020">
    <property type="component" value="Unassembled WGS sequence"/>
</dbReference>
<organism evidence="1 2">
    <name type="scientific">Rhodococcus artemisiae</name>
    <dbReference type="NCBI Taxonomy" id="714159"/>
    <lineage>
        <taxon>Bacteria</taxon>
        <taxon>Bacillati</taxon>
        <taxon>Actinomycetota</taxon>
        <taxon>Actinomycetes</taxon>
        <taxon>Mycobacteriales</taxon>
        <taxon>Nocardiaceae</taxon>
        <taxon>Rhodococcus</taxon>
    </lineage>
</organism>
<comment type="caution">
    <text evidence="1">The sequence shown here is derived from an EMBL/GenBank/DDBJ whole genome shotgun (WGS) entry which is preliminary data.</text>
</comment>
<name>A0ABU7LAR7_9NOCA</name>
<keyword evidence="2" id="KW-1185">Reference proteome</keyword>
<sequence length="63" mass="6900">MPPHLITLWSILRAAADPWTCAVWLRSPQPALGDRSVADWIAEGNPHDTALALARADAQRWAA</sequence>
<accession>A0ABU7LAR7</accession>
<proteinExistence type="predicted"/>
<dbReference type="RefSeq" id="WP_330133886.1">
    <property type="nucleotide sequence ID" value="NZ_JAUTXY010000005.1"/>
</dbReference>
<gene>
    <name evidence="1" type="ORF">Q7514_14105</name>
</gene>
<protein>
    <recommendedName>
        <fullName evidence="3">Antitoxin Xre/MbcA/ParS-like toxin-binding domain-containing protein</fullName>
    </recommendedName>
</protein>